<feature type="region of interest" description="Disordered" evidence="1">
    <location>
        <begin position="1"/>
        <end position="29"/>
    </location>
</feature>
<accession>A0A5E4Q928</accession>
<dbReference type="EMBL" id="FZQP02001915">
    <property type="protein sequence ID" value="VVC94243.1"/>
    <property type="molecule type" value="Genomic_DNA"/>
</dbReference>
<dbReference type="AlphaFoldDB" id="A0A5E4Q928"/>
<evidence type="ECO:0000313" key="2">
    <source>
        <dbReference type="EMBL" id="VVC94243.1"/>
    </source>
</evidence>
<feature type="compositionally biased region" description="Polar residues" evidence="1">
    <location>
        <begin position="7"/>
        <end position="25"/>
    </location>
</feature>
<reference evidence="2 3" key="1">
    <citation type="submission" date="2017-07" db="EMBL/GenBank/DDBJ databases">
        <authorList>
            <person name="Talla V."/>
            <person name="Backstrom N."/>
        </authorList>
    </citation>
    <scope>NUCLEOTIDE SEQUENCE [LARGE SCALE GENOMIC DNA]</scope>
</reference>
<keyword evidence="3" id="KW-1185">Reference proteome</keyword>
<sequence length="105" mass="11914">MPVASWNEGSMTGRSSELSEGYTSKTHQHLLQAGDGVKKGTEWGWDCSRSKHFQERVVEINRVSVKLINVNQDCPGQPTKHERHKCIRPPIQNPKFGKEIFLSLL</sequence>
<gene>
    <name evidence="2" type="ORF">LSINAPIS_LOCUS6240</name>
</gene>
<protein>
    <submittedName>
        <fullName evidence="2">Uncharacterized protein</fullName>
    </submittedName>
</protein>
<proteinExistence type="predicted"/>
<name>A0A5E4Q928_9NEOP</name>
<organism evidence="2 3">
    <name type="scientific">Leptidea sinapis</name>
    <dbReference type="NCBI Taxonomy" id="189913"/>
    <lineage>
        <taxon>Eukaryota</taxon>
        <taxon>Metazoa</taxon>
        <taxon>Ecdysozoa</taxon>
        <taxon>Arthropoda</taxon>
        <taxon>Hexapoda</taxon>
        <taxon>Insecta</taxon>
        <taxon>Pterygota</taxon>
        <taxon>Neoptera</taxon>
        <taxon>Endopterygota</taxon>
        <taxon>Lepidoptera</taxon>
        <taxon>Glossata</taxon>
        <taxon>Ditrysia</taxon>
        <taxon>Papilionoidea</taxon>
        <taxon>Pieridae</taxon>
        <taxon>Dismorphiinae</taxon>
        <taxon>Leptidea</taxon>
    </lineage>
</organism>
<evidence type="ECO:0000313" key="3">
    <source>
        <dbReference type="Proteomes" id="UP000324832"/>
    </source>
</evidence>
<dbReference type="Proteomes" id="UP000324832">
    <property type="component" value="Unassembled WGS sequence"/>
</dbReference>
<evidence type="ECO:0000256" key="1">
    <source>
        <dbReference type="SAM" id="MobiDB-lite"/>
    </source>
</evidence>